<evidence type="ECO:0000313" key="2">
    <source>
        <dbReference type="Proteomes" id="UP000481153"/>
    </source>
</evidence>
<organism evidence="1 2">
    <name type="scientific">Aphanomyces euteiches</name>
    <dbReference type="NCBI Taxonomy" id="100861"/>
    <lineage>
        <taxon>Eukaryota</taxon>
        <taxon>Sar</taxon>
        <taxon>Stramenopiles</taxon>
        <taxon>Oomycota</taxon>
        <taxon>Saprolegniomycetes</taxon>
        <taxon>Saprolegniales</taxon>
        <taxon>Verrucalvaceae</taxon>
        <taxon>Aphanomyces</taxon>
    </lineage>
</organism>
<dbReference type="VEuPathDB" id="FungiDB:AeMF1_013003"/>
<dbReference type="AlphaFoldDB" id="A0A6G0WIG3"/>
<comment type="caution">
    <text evidence="1">The sequence shown here is derived from an EMBL/GenBank/DDBJ whole genome shotgun (WGS) entry which is preliminary data.</text>
</comment>
<dbReference type="EMBL" id="VJMJ01000203">
    <property type="protein sequence ID" value="KAF0727004.1"/>
    <property type="molecule type" value="Genomic_DNA"/>
</dbReference>
<accession>A0A6G0WIG3</accession>
<gene>
    <name evidence="1" type="ORF">Ae201684_014869</name>
</gene>
<proteinExistence type="predicted"/>
<protein>
    <submittedName>
        <fullName evidence="1">Uncharacterized protein</fullName>
    </submittedName>
</protein>
<sequence length="147" mass="16903">MSRETISRLIAASTEESNNLHRANLLFEQPVREVEDADPMDVPSAFDTPILDSYMQAGSEALLTLTNFTMTEFNILCGLCEEDVQESWYDGRGRQNSASAKDVFFMLLVVMKHYDTWERHALDFNFRTPTFEKLIMRIMALVEPILT</sequence>
<reference evidence="1 2" key="1">
    <citation type="submission" date="2019-07" db="EMBL/GenBank/DDBJ databases">
        <title>Genomics analysis of Aphanomyces spp. identifies a new class of oomycete effector associated with host adaptation.</title>
        <authorList>
            <person name="Gaulin E."/>
        </authorList>
    </citation>
    <scope>NUCLEOTIDE SEQUENCE [LARGE SCALE GENOMIC DNA]</scope>
    <source>
        <strain evidence="1 2">ATCC 201684</strain>
    </source>
</reference>
<evidence type="ECO:0000313" key="1">
    <source>
        <dbReference type="EMBL" id="KAF0727004.1"/>
    </source>
</evidence>
<keyword evidence="2" id="KW-1185">Reference proteome</keyword>
<name>A0A6G0WIG3_9STRA</name>
<dbReference type="Proteomes" id="UP000481153">
    <property type="component" value="Unassembled WGS sequence"/>
</dbReference>